<dbReference type="AlphaFoldDB" id="A0A162D8X3"/>
<reference evidence="1 2" key="1">
    <citation type="submission" date="2016-03" db="EMBL/GenBank/DDBJ databases">
        <title>EvidentialGene: Evidence-directed Construction of Genes on Genomes.</title>
        <authorList>
            <person name="Gilbert D.G."/>
            <person name="Choi J.-H."/>
            <person name="Mockaitis K."/>
            <person name="Colbourne J."/>
            <person name="Pfrender M."/>
        </authorList>
    </citation>
    <scope>NUCLEOTIDE SEQUENCE [LARGE SCALE GENOMIC DNA]</scope>
    <source>
        <strain evidence="1 2">Xinb3</strain>
        <tissue evidence="1">Complete organism</tissue>
    </source>
</reference>
<proteinExistence type="predicted"/>
<organism evidence="1 2">
    <name type="scientific">Daphnia magna</name>
    <dbReference type="NCBI Taxonomy" id="35525"/>
    <lineage>
        <taxon>Eukaryota</taxon>
        <taxon>Metazoa</taxon>
        <taxon>Ecdysozoa</taxon>
        <taxon>Arthropoda</taxon>
        <taxon>Crustacea</taxon>
        <taxon>Branchiopoda</taxon>
        <taxon>Diplostraca</taxon>
        <taxon>Cladocera</taxon>
        <taxon>Anomopoda</taxon>
        <taxon>Daphniidae</taxon>
        <taxon>Daphnia</taxon>
    </lineage>
</organism>
<dbReference type="Proteomes" id="UP000076858">
    <property type="component" value="Unassembled WGS sequence"/>
</dbReference>
<comment type="caution">
    <text evidence="1">The sequence shown here is derived from an EMBL/GenBank/DDBJ whole genome shotgun (WGS) entry which is preliminary data.</text>
</comment>
<accession>A0A162D8X3</accession>
<sequence>MGDSVLLERARASKGKIVAGVGLSVLRRKRRSRTPTNFDIVFLFSSLKHLWKAAIFFCCVNYHVEMIDRFQAMKRNDPVSFLKNVMLMMTADE</sequence>
<protein>
    <submittedName>
        <fullName evidence="1">Uncharacterized protein</fullName>
    </submittedName>
</protein>
<name>A0A162D8X3_9CRUS</name>
<keyword evidence="2" id="KW-1185">Reference proteome</keyword>
<gene>
    <name evidence="1" type="ORF">APZ42_027177</name>
</gene>
<evidence type="ECO:0000313" key="2">
    <source>
        <dbReference type="Proteomes" id="UP000076858"/>
    </source>
</evidence>
<evidence type="ECO:0000313" key="1">
    <source>
        <dbReference type="EMBL" id="KZS08514.1"/>
    </source>
</evidence>
<dbReference type="EMBL" id="LRGB01002190">
    <property type="protein sequence ID" value="KZS08514.1"/>
    <property type="molecule type" value="Genomic_DNA"/>
</dbReference>